<name>A0AAN9SL59_PSOTE</name>
<organism evidence="1 2">
    <name type="scientific">Psophocarpus tetragonolobus</name>
    <name type="common">Winged bean</name>
    <name type="synonym">Dolichos tetragonolobus</name>
    <dbReference type="NCBI Taxonomy" id="3891"/>
    <lineage>
        <taxon>Eukaryota</taxon>
        <taxon>Viridiplantae</taxon>
        <taxon>Streptophyta</taxon>
        <taxon>Embryophyta</taxon>
        <taxon>Tracheophyta</taxon>
        <taxon>Spermatophyta</taxon>
        <taxon>Magnoliopsida</taxon>
        <taxon>eudicotyledons</taxon>
        <taxon>Gunneridae</taxon>
        <taxon>Pentapetalae</taxon>
        <taxon>rosids</taxon>
        <taxon>fabids</taxon>
        <taxon>Fabales</taxon>
        <taxon>Fabaceae</taxon>
        <taxon>Papilionoideae</taxon>
        <taxon>50 kb inversion clade</taxon>
        <taxon>NPAAA clade</taxon>
        <taxon>indigoferoid/millettioid clade</taxon>
        <taxon>Phaseoleae</taxon>
        <taxon>Psophocarpus</taxon>
    </lineage>
</organism>
<evidence type="ECO:0000313" key="2">
    <source>
        <dbReference type="Proteomes" id="UP001386955"/>
    </source>
</evidence>
<gene>
    <name evidence="1" type="ORF">VNO78_10756</name>
</gene>
<comment type="caution">
    <text evidence="1">The sequence shown here is derived from an EMBL/GenBank/DDBJ whole genome shotgun (WGS) entry which is preliminary data.</text>
</comment>
<dbReference type="PROSITE" id="PS51257">
    <property type="entry name" value="PROKAR_LIPOPROTEIN"/>
    <property type="match status" value="1"/>
</dbReference>
<proteinExistence type="predicted"/>
<evidence type="ECO:0000313" key="1">
    <source>
        <dbReference type="EMBL" id="KAK7399571.1"/>
    </source>
</evidence>
<sequence>MRTYSFLGGLSAASPQGGTTTSGMVVACRVFFRRVFILVVPPWSFPCLSDESILPKGALVGVTGVLSVGRALDS</sequence>
<reference evidence="1 2" key="1">
    <citation type="submission" date="2024-01" db="EMBL/GenBank/DDBJ databases">
        <title>The genomes of 5 underutilized Papilionoideae crops provide insights into root nodulation and disease resistanc.</title>
        <authorList>
            <person name="Jiang F."/>
        </authorList>
    </citation>
    <scope>NUCLEOTIDE SEQUENCE [LARGE SCALE GENOMIC DNA]</scope>
    <source>
        <strain evidence="1">DUOXIRENSHENG_FW03</strain>
        <tissue evidence="1">Leaves</tissue>
    </source>
</reference>
<dbReference type="AlphaFoldDB" id="A0AAN9SL59"/>
<dbReference type="Proteomes" id="UP001386955">
    <property type="component" value="Unassembled WGS sequence"/>
</dbReference>
<protein>
    <submittedName>
        <fullName evidence="1">Uncharacterized protein</fullName>
    </submittedName>
</protein>
<accession>A0AAN9SL59</accession>
<keyword evidence="2" id="KW-1185">Reference proteome</keyword>
<dbReference type="EMBL" id="JAYMYS010000003">
    <property type="protein sequence ID" value="KAK7399571.1"/>
    <property type="molecule type" value="Genomic_DNA"/>
</dbReference>